<keyword evidence="4 6" id="KW-1133">Transmembrane helix</keyword>
<feature type="transmembrane region" description="Helical" evidence="6">
    <location>
        <begin position="569"/>
        <end position="588"/>
    </location>
</feature>
<reference evidence="8" key="1">
    <citation type="submission" date="2016-06" db="EMBL/GenBank/DDBJ databases">
        <authorList>
            <person name="Van Tyne D."/>
        </authorList>
    </citation>
    <scope>NUCLEOTIDE SEQUENCE</scope>
    <source>
        <strain evidence="8">JM9A</strain>
    </source>
</reference>
<evidence type="ECO:0000256" key="1">
    <source>
        <dbReference type="ARBA" id="ARBA00004651"/>
    </source>
</evidence>
<keyword evidence="5 6" id="KW-0472">Membrane</keyword>
<name>A0ABV0EZH5_9ENTE</name>
<feature type="transmembrane region" description="Helical" evidence="6">
    <location>
        <begin position="102"/>
        <end position="129"/>
    </location>
</feature>
<evidence type="ECO:0000256" key="5">
    <source>
        <dbReference type="ARBA" id="ARBA00023136"/>
    </source>
</evidence>
<comment type="similarity">
    <text evidence="6">Belongs to the ABC-4 integral membrane protein family.</text>
</comment>
<keyword evidence="6" id="KW-0813">Transport</keyword>
<dbReference type="PANTHER" id="PTHR46795">
    <property type="entry name" value="ABC TRANSPORTER PERMEASE-RELATED-RELATED"/>
    <property type="match status" value="1"/>
</dbReference>
<keyword evidence="3 6" id="KW-0812">Transmembrane</keyword>
<comment type="caution">
    <text evidence="8">The sequence shown here is derived from an EMBL/GenBank/DDBJ whole genome shotgun (WGS) entry which is preliminary data.</text>
</comment>
<feature type="transmembrane region" description="Helical" evidence="6">
    <location>
        <begin position="21"/>
        <end position="44"/>
    </location>
</feature>
<dbReference type="InterPro" id="IPR003838">
    <property type="entry name" value="ABC3_permease_C"/>
</dbReference>
<reference evidence="8" key="2">
    <citation type="submission" date="2024-02" db="EMBL/GenBank/DDBJ databases">
        <title>The Genome Sequence of Enterococcus diestrammenae JM9A.</title>
        <authorList>
            <person name="Earl A."/>
            <person name="Manson A."/>
            <person name="Gilmore M."/>
            <person name="Sanders J."/>
            <person name="Shea T."/>
            <person name="Howe W."/>
            <person name="Livny J."/>
            <person name="Cuomo C."/>
            <person name="Neafsey D."/>
            <person name="Birren B."/>
        </authorList>
    </citation>
    <scope>NUCLEOTIDE SEQUENCE</scope>
    <source>
        <strain evidence="8">JM9A</strain>
    </source>
</reference>
<evidence type="ECO:0000313" key="9">
    <source>
        <dbReference type="Proteomes" id="UP001429357"/>
    </source>
</evidence>
<proteinExistence type="inferred from homology"/>
<gene>
    <name evidence="8" type="ORF">BAU18_000726</name>
</gene>
<sequence length="605" mass="67968">MNFSQFVVRNTRRNKHLYLAYFLSTLFSVMIFFTFSVLAFHPLLSSGLDHRAQTGLLVAAVIIYAFAFFFVLYSMGVFLQSRKKEFGLLMIQGMSPLQLRKMVFIENLVIGLFATLGGILLGLGFSQIILWLSKSMIGISFSSYLPVKAMVVTAVAFILLFFVISFFIQFSLPKLNVRQLLTAGDLGKGNVKASLWQSLAAILLIGGGYGVALWARGATVFMVFIPVVFVVILGTKFLFDQLSVFVIQHLRKSERLFWKKTNMVVFSDLAFRMKDNARSFFLVAVISTVAFAAIGTLYGVQDMLVGTLDRTPYELQMTDASTKEITQVDQALTAANITNEKITFTETSAADKIFLTETEFNRLAVAVGEKPVKLGNLQAVQLLNQGGVDKKVDFTAVTIDKTDYEVIQQQTTGAVSVYQPTFVIPDKTQIADASQSVSTLWLTPEASEKALLQVGKTLTDANLPILTTSYTRHQILQFYSPILFIGIFIGIVFFVSAGSFLYFRLYSDMDQDIAKFRMIHKLGLAKKELRKMIYQQIGILFFTPIIVSLCHGAVALTAMYHMFNMSMQLAGWQVLGLFLVIQIVYYLVARWFYFRKVYHTLEADR</sequence>
<dbReference type="Pfam" id="PF02687">
    <property type="entry name" value="FtsX"/>
    <property type="match status" value="1"/>
</dbReference>
<feature type="transmembrane region" description="Helical" evidence="6">
    <location>
        <begin position="478"/>
        <end position="503"/>
    </location>
</feature>
<keyword evidence="2 6" id="KW-1003">Cell membrane</keyword>
<feature type="transmembrane region" description="Helical" evidence="6">
    <location>
        <begin position="193"/>
        <end position="215"/>
    </location>
</feature>
<feature type="transmembrane region" description="Helical" evidence="6">
    <location>
        <begin position="537"/>
        <end position="563"/>
    </location>
</feature>
<evidence type="ECO:0000256" key="2">
    <source>
        <dbReference type="ARBA" id="ARBA00022475"/>
    </source>
</evidence>
<feature type="domain" description="ABC3 transporter permease C-terminal" evidence="7">
    <location>
        <begin position="58"/>
        <end position="167"/>
    </location>
</feature>
<feature type="transmembrane region" description="Helical" evidence="6">
    <location>
        <begin position="280"/>
        <end position="300"/>
    </location>
</feature>
<evidence type="ECO:0000256" key="6">
    <source>
        <dbReference type="PIRNR" id="PIRNR018968"/>
    </source>
</evidence>
<evidence type="ECO:0000259" key="7">
    <source>
        <dbReference type="Pfam" id="PF02687"/>
    </source>
</evidence>
<accession>A0ABV0EZH5</accession>
<evidence type="ECO:0000313" key="8">
    <source>
        <dbReference type="EMBL" id="MEO1781147.1"/>
    </source>
</evidence>
<keyword evidence="9" id="KW-1185">Reference proteome</keyword>
<dbReference type="PIRSF" id="PIRSF018968">
    <property type="entry name" value="ABC_permease_BceB"/>
    <property type="match status" value="1"/>
</dbReference>
<dbReference type="EMBL" id="MAEI02000001">
    <property type="protein sequence ID" value="MEO1781147.1"/>
    <property type="molecule type" value="Genomic_DNA"/>
</dbReference>
<organism evidence="8 9">
    <name type="scientific">Enterococcus diestrammenae</name>
    <dbReference type="NCBI Taxonomy" id="1155073"/>
    <lineage>
        <taxon>Bacteria</taxon>
        <taxon>Bacillati</taxon>
        <taxon>Bacillota</taxon>
        <taxon>Bacilli</taxon>
        <taxon>Lactobacillales</taxon>
        <taxon>Enterococcaceae</taxon>
        <taxon>Enterococcus</taxon>
    </lineage>
</organism>
<dbReference type="InterPro" id="IPR052536">
    <property type="entry name" value="ABC-4_Integral_Memb_Prot"/>
</dbReference>
<feature type="transmembrane region" description="Helical" evidence="6">
    <location>
        <begin position="149"/>
        <end position="172"/>
    </location>
</feature>
<feature type="transmembrane region" description="Helical" evidence="6">
    <location>
        <begin position="56"/>
        <end position="81"/>
    </location>
</feature>
<dbReference type="PANTHER" id="PTHR46795:SF2">
    <property type="entry name" value="ABC TRANSPORTER, PERMEASE PROTEIN"/>
    <property type="match status" value="1"/>
</dbReference>
<protein>
    <recommendedName>
        <fullName evidence="7">ABC3 transporter permease C-terminal domain-containing protein</fullName>
    </recommendedName>
</protein>
<evidence type="ECO:0000256" key="4">
    <source>
        <dbReference type="ARBA" id="ARBA00022989"/>
    </source>
</evidence>
<feature type="transmembrane region" description="Helical" evidence="6">
    <location>
        <begin position="221"/>
        <end position="247"/>
    </location>
</feature>
<dbReference type="Proteomes" id="UP001429357">
    <property type="component" value="Unassembled WGS sequence"/>
</dbReference>
<evidence type="ECO:0000256" key="3">
    <source>
        <dbReference type="ARBA" id="ARBA00022692"/>
    </source>
</evidence>
<dbReference type="InterPro" id="IPR027022">
    <property type="entry name" value="ABC_permease_BceB-typ"/>
</dbReference>
<comment type="subcellular location">
    <subcellularLocation>
        <location evidence="1 6">Cell membrane</location>
        <topology evidence="1 6">Multi-pass membrane protein</topology>
    </subcellularLocation>
</comment>
<dbReference type="RefSeq" id="WP_161870755.1">
    <property type="nucleotide sequence ID" value="NZ_MAEI02000001.1"/>
</dbReference>